<sequence>MLIFVTIIITLSHIFNAYTLNVRIFSPFPVMIIVNDGQGVNVISSNETLNINSSSIQVQAYVLSSYSYTIFINGNETDRIRLNLSNIKDYNLTIEVIPKYSYLRVNVVGKGYVNVDLPNGSIIRVYNSSVVKIYNGSTILLQAVGNLINWSNKETSNVIWYYVVGNSSIAAYFGKNQPLGIMSTSPSINFTDIALSLFAVGFFLLYKIYSKKDQDTNG</sequence>
<keyword evidence="1" id="KW-0812">Transmembrane</keyword>
<gene>
    <name evidence="2" type="ORF">SACC_20740</name>
</gene>
<feature type="transmembrane region" description="Helical" evidence="1">
    <location>
        <begin position="187"/>
        <end position="206"/>
    </location>
</feature>
<keyword evidence="3" id="KW-1185">Reference proteome</keyword>
<evidence type="ECO:0000313" key="2">
    <source>
        <dbReference type="EMBL" id="BDB99057.1"/>
    </source>
</evidence>
<evidence type="ECO:0000256" key="1">
    <source>
        <dbReference type="SAM" id="Phobius"/>
    </source>
</evidence>
<name>A0AAQ4CTC6_9CREN</name>
<reference evidence="2 3" key="1">
    <citation type="journal article" date="2022" name="Microbiol. Resour. Announc.">
        <title>Complete Genome Sequence of the Hyperthermophilic and Acidophilic Archaeon Saccharolobus caldissimus Strain HS-3T.</title>
        <authorList>
            <person name="Sakai H.D."/>
            <person name="Kurosawa N."/>
        </authorList>
    </citation>
    <scope>NUCLEOTIDE SEQUENCE [LARGE SCALE GENOMIC DNA]</scope>
    <source>
        <strain evidence="2 3">JCM32116</strain>
    </source>
</reference>
<evidence type="ECO:0000313" key="3">
    <source>
        <dbReference type="Proteomes" id="UP001319921"/>
    </source>
</evidence>
<keyword evidence="1" id="KW-0472">Membrane</keyword>
<organism evidence="2 3">
    <name type="scientific">Saccharolobus caldissimus</name>
    <dbReference type="NCBI Taxonomy" id="1702097"/>
    <lineage>
        <taxon>Archaea</taxon>
        <taxon>Thermoproteota</taxon>
        <taxon>Thermoprotei</taxon>
        <taxon>Sulfolobales</taxon>
        <taxon>Sulfolobaceae</taxon>
        <taxon>Saccharolobus</taxon>
    </lineage>
</organism>
<dbReference type="EMBL" id="AP025226">
    <property type="protein sequence ID" value="BDB99057.1"/>
    <property type="molecule type" value="Genomic_DNA"/>
</dbReference>
<dbReference type="Proteomes" id="UP001319921">
    <property type="component" value="Chromosome"/>
</dbReference>
<dbReference type="AlphaFoldDB" id="A0AAQ4CTC6"/>
<keyword evidence="1" id="KW-1133">Transmembrane helix</keyword>
<accession>A0AAQ4CTC6</accession>
<proteinExistence type="predicted"/>
<dbReference type="KEGG" id="scas:SACC_20740"/>
<protein>
    <submittedName>
        <fullName evidence="2">Uncharacterized protein</fullName>
    </submittedName>
</protein>